<protein>
    <submittedName>
        <fullName evidence="5">Quinoprotein dehydrogenase-associated putative ABC transporter substrate-binding protein</fullName>
    </submittedName>
</protein>
<dbReference type="SMART" id="SM00062">
    <property type="entry name" value="PBPb"/>
    <property type="match status" value="1"/>
</dbReference>
<evidence type="ECO:0000313" key="5">
    <source>
        <dbReference type="EMBL" id="WFP94982.1"/>
    </source>
</evidence>
<gene>
    <name evidence="5" type="ORF">P4B07_28260</name>
</gene>
<proteinExistence type="predicted"/>
<feature type="signal peptide" evidence="3">
    <location>
        <begin position="1"/>
        <end position="31"/>
    </location>
</feature>
<geneLocation type="plasmid" evidence="5 6">
    <name>unnamedB</name>
</geneLocation>
<keyword evidence="6" id="KW-1185">Reference proteome</keyword>
<evidence type="ECO:0000256" key="3">
    <source>
        <dbReference type="SAM" id="SignalP"/>
    </source>
</evidence>
<dbReference type="InterPro" id="IPR022448">
    <property type="entry name" value="Quinoprotein_dehydrogenase"/>
</dbReference>
<dbReference type="GeneID" id="29523071"/>
<evidence type="ECO:0000313" key="6">
    <source>
        <dbReference type="Proteomes" id="UP001214094"/>
    </source>
</evidence>
<dbReference type="NCBIfam" id="TIGR03871">
    <property type="entry name" value="ABC_peri_MoxJ_2"/>
    <property type="match status" value="1"/>
</dbReference>
<evidence type="ECO:0000259" key="4">
    <source>
        <dbReference type="SMART" id="SM00062"/>
    </source>
</evidence>
<comment type="subcellular location">
    <subcellularLocation>
        <location evidence="1">Periplasm</location>
    </subcellularLocation>
</comment>
<dbReference type="Gene3D" id="3.40.190.10">
    <property type="entry name" value="Periplasmic binding protein-like II"/>
    <property type="match status" value="2"/>
</dbReference>
<dbReference type="Proteomes" id="UP001214094">
    <property type="component" value="Plasmid unnamedB"/>
</dbReference>
<sequence>MATGARRTCRVALISMAMATFITLIPWQVHSQSAGLGAAGELVDPDRLRVCADPSNLPFSDQSGEGFEDKLAKMVATATGRSAVAYTWYPSIPGFVRNTLGANHCDIIMGYAQGDELVQNTNAYYRSSYVLIYRKDGDLTGVETLTDPKLADKRIGVVQGTPPTANMAVEKLMRKAKIYPLIVDTRIMPSMAEVMIRDMLAGVIDAAAVWGPMAGYYARKSGADLAIVPLTKEKGGQRMIYRITMGVRPSDQQWKRTLNAFIKDNQAEINKLLLSYDVPLLDEHDERIAQ</sequence>
<keyword evidence="5" id="KW-0614">Plasmid</keyword>
<evidence type="ECO:0000256" key="2">
    <source>
        <dbReference type="ARBA" id="ARBA00022729"/>
    </source>
</evidence>
<dbReference type="RefSeq" id="WP_051659644.1">
    <property type="nucleotide sequence ID" value="NZ_CP015882.1"/>
</dbReference>
<reference evidence="5 6" key="1">
    <citation type="submission" date="2023-03" db="EMBL/GenBank/DDBJ databases">
        <title>Comparative genome and transcriptome analysis combination mining strategies for increasing vitamin B12 production of Ensifer adhaerens strain.</title>
        <authorList>
            <person name="Yongheng L."/>
        </authorList>
    </citation>
    <scope>NUCLEOTIDE SEQUENCE [LARGE SCALE GENOMIC DNA]</scope>
    <source>
        <strain evidence="5 6">Casida A-T305</strain>
        <plasmid evidence="5 6">unnamedB</plasmid>
    </source>
</reference>
<accession>A0ABY8HSA0</accession>
<keyword evidence="2 3" id="KW-0732">Signal</keyword>
<dbReference type="PANTHER" id="PTHR35936">
    <property type="entry name" value="MEMBRANE-BOUND LYTIC MUREIN TRANSGLYCOSYLASE F"/>
    <property type="match status" value="1"/>
</dbReference>
<dbReference type="PANTHER" id="PTHR35936:SF17">
    <property type="entry name" value="ARGININE-BINDING EXTRACELLULAR PROTEIN ARTP"/>
    <property type="match status" value="1"/>
</dbReference>
<organism evidence="5 6">
    <name type="scientific">Ensifer adhaerens</name>
    <name type="common">Sinorhizobium morelense</name>
    <dbReference type="NCBI Taxonomy" id="106592"/>
    <lineage>
        <taxon>Bacteria</taxon>
        <taxon>Pseudomonadati</taxon>
        <taxon>Pseudomonadota</taxon>
        <taxon>Alphaproteobacteria</taxon>
        <taxon>Hyphomicrobiales</taxon>
        <taxon>Rhizobiaceae</taxon>
        <taxon>Sinorhizobium/Ensifer group</taxon>
        <taxon>Ensifer</taxon>
    </lineage>
</organism>
<feature type="chain" id="PRO_5047391547" evidence="3">
    <location>
        <begin position="32"/>
        <end position="290"/>
    </location>
</feature>
<dbReference type="SUPFAM" id="SSF53850">
    <property type="entry name" value="Periplasmic binding protein-like II"/>
    <property type="match status" value="1"/>
</dbReference>
<name>A0ABY8HSA0_ENSAD</name>
<evidence type="ECO:0000256" key="1">
    <source>
        <dbReference type="ARBA" id="ARBA00004418"/>
    </source>
</evidence>
<dbReference type="InterPro" id="IPR001638">
    <property type="entry name" value="Solute-binding_3/MltF_N"/>
</dbReference>
<dbReference type="EMBL" id="CP121310">
    <property type="protein sequence ID" value="WFP94982.1"/>
    <property type="molecule type" value="Genomic_DNA"/>
</dbReference>
<feature type="domain" description="Solute-binding protein family 3/N-terminal" evidence="4">
    <location>
        <begin position="47"/>
        <end position="277"/>
    </location>
</feature>